<sequence>MLRLALVVRETRLHTGLLIKLDQPQRTGKEHKFLTMSCIFRYRVTSGRKRIAFLITHPVRMPSTHLRRLPVQGGASLIDIHVHDGAMADALRWRALVQPHVRAAGRLDAAWDWPSIYKLSLACERTFGRNVSLQCIDIANGDEMPLPLAIMLLAAQER</sequence>
<dbReference type="EMBL" id="WHJH01000027">
    <property type="protein sequence ID" value="NHZ91302.1"/>
    <property type="molecule type" value="Genomic_DNA"/>
</dbReference>
<protein>
    <submittedName>
        <fullName evidence="1">Uncharacterized protein</fullName>
    </submittedName>
</protein>
<organism evidence="1 2">
    <name type="scientific">Massilia mucilaginosa</name>
    <dbReference type="NCBI Taxonomy" id="2609282"/>
    <lineage>
        <taxon>Bacteria</taxon>
        <taxon>Pseudomonadati</taxon>
        <taxon>Pseudomonadota</taxon>
        <taxon>Betaproteobacteria</taxon>
        <taxon>Burkholderiales</taxon>
        <taxon>Oxalobacteraceae</taxon>
        <taxon>Telluria group</taxon>
        <taxon>Massilia</taxon>
    </lineage>
</organism>
<evidence type="ECO:0000313" key="1">
    <source>
        <dbReference type="EMBL" id="NHZ91302.1"/>
    </source>
</evidence>
<gene>
    <name evidence="1" type="ORF">F2P45_20115</name>
</gene>
<name>A0ABX0NY38_9BURK</name>
<comment type="caution">
    <text evidence="1">The sequence shown here is derived from an EMBL/GenBank/DDBJ whole genome shotgun (WGS) entry which is preliminary data.</text>
</comment>
<proteinExistence type="predicted"/>
<evidence type="ECO:0000313" key="2">
    <source>
        <dbReference type="Proteomes" id="UP000609726"/>
    </source>
</evidence>
<dbReference type="RefSeq" id="WP_166879145.1">
    <property type="nucleotide sequence ID" value="NZ_WHJH01000027.1"/>
</dbReference>
<reference evidence="1 2" key="1">
    <citation type="submission" date="2019-10" db="EMBL/GenBank/DDBJ databases">
        <title>Taxonomy of Antarctic Massilia spp.: description of Massilia rubra sp. nov., Massilia aquatica sp. nov., Massilia mucilaginosa sp. nov., Massilia frigida sp. nov. isolated from streams, lakes and regoliths.</title>
        <authorList>
            <person name="Holochova P."/>
            <person name="Sedlacek I."/>
            <person name="Kralova S."/>
            <person name="Maslanova I."/>
            <person name="Busse H.-J."/>
            <person name="Stankova E."/>
            <person name="Vrbovska V."/>
            <person name="Kovarovic V."/>
            <person name="Bartak M."/>
            <person name="Svec P."/>
            <person name="Pantucek R."/>
        </authorList>
    </citation>
    <scope>NUCLEOTIDE SEQUENCE [LARGE SCALE GENOMIC DNA]</scope>
    <source>
        <strain evidence="1 2">CCM 8733</strain>
    </source>
</reference>
<accession>A0ABX0NY38</accession>
<dbReference type="Proteomes" id="UP000609726">
    <property type="component" value="Unassembled WGS sequence"/>
</dbReference>
<keyword evidence="2" id="KW-1185">Reference proteome</keyword>